<dbReference type="Proteomes" id="UP000438429">
    <property type="component" value="Unassembled WGS sequence"/>
</dbReference>
<dbReference type="EMBL" id="VEVO01000022">
    <property type="protein sequence ID" value="KAF0023292.1"/>
    <property type="molecule type" value="Genomic_DNA"/>
</dbReference>
<gene>
    <name evidence="6" type="ORF">F2P81_023922</name>
</gene>
<evidence type="ECO:0000313" key="7">
    <source>
        <dbReference type="Proteomes" id="UP000438429"/>
    </source>
</evidence>
<comment type="caution">
    <text evidence="6">The sequence shown here is derived from an EMBL/GenBank/DDBJ whole genome shotgun (WGS) entry which is preliminary data.</text>
</comment>
<evidence type="ECO:0000256" key="4">
    <source>
        <dbReference type="ARBA" id="ARBA00023136"/>
    </source>
</evidence>
<dbReference type="InterPro" id="IPR019185">
    <property type="entry name" value="Integral_membrane_SYS1-rel"/>
</dbReference>
<comment type="subcellular location">
    <subcellularLocation>
        <location evidence="1">Membrane</location>
        <topology evidence="1">Multi-pass membrane protein</topology>
    </subcellularLocation>
</comment>
<feature type="transmembrane region" description="Helical" evidence="5">
    <location>
        <begin position="113"/>
        <end position="139"/>
    </location>
</feature>
<keyword evidence="2 5" id="KW-0812">Transmembrane</keyword>
<keyword evidence="4 5" id="KW-0472">Membrane</keyword>
<protein>
    <recommendedName>
        <fullName evidence="8">Transmembrane protein 244</fullName>
    </recommendedName>
</protein>
<dbReference type="PANTHER" id="PTHR12952">
    <property type="entry name" value="SYS1"/>
    <property type="match status" value="1"/>
</dbReference>
<name>A0A6A4RW21_SCOMX</name>
<evidence type="ECO:0000256" key="5">
    <source>
        <dbReference type="SAM" id="Phobius"/>
    </source>
</evidence>
<sequence length="254" mass="29080">MLSAFPERAQVRVSCGGTPRQLLVHTSCDITVGQKKVEDRCGSQPPSWKTWFHIKTKNKKQHPEYKDLESQQYAVAFLREVVNTVRQRVERVPATRQLHPIPPKRFCACGNVVLQNLLMCMVCFYSLYYIVVSLCIGLLRVHEINSLLAPFDYTTQPSWQNPKYLVGVISTEVTYVLGGLVFAWIVEEWVWDYAITVTLLHVAMTVAVMSDFPSAEHWWIALGSGLVMMIFGGQLLAYKLFRNNFVYPAELQNF</sequence>
<evidence type="ECO:0000256" key="1">
    <source>
        <dbReference type="ARBA" id="ARBA00004141"/>
    </source>
</evidence>
<evidence type="ECO:0000256" key="3">
    <source>
        <dbReference type="ARBA" id="ARBA00022989"/>
    </source>
</evidence>
<proteinExistence type="predicted"/>
<feature type="transmembrane region" description="Helical" evidence="5">
    <location>
        <begin position="218"/>
        <end position="238"/>
    </location>
</feature>
<keyword evidence="3 5" id="KW-1133">Transmembrane helix</keyword>
<dbReference type="Pfam" id="PF09801">
    <property type="entry name" value="SYS1"/>
    <property type="match status" value="1"/>
</dbReference>
<evidence type="ECO:0008006" key="8">
    <source>
        <dbReference type="Google" id="ProtNLM"/>
    </source>
</evidence>
<reference evidence="6 7" key="1">
    <citation type="submission" date="2019-06" db="EMBL/GenBank/DDBJ databases">
        <title>Draft genomes of female and male turbot (Scophthalmus maximus).</title>
        <authorList>
            <person name="Xu H."/>
            <person name="Xu X.-W."/>
            <person name="Shao C."/>
            <person name="Chen S."/>
        </authorList>
    </citation>
    <scope>NUCLEOTIDE SEQUENCE [LARGE SCALE GENOMIC DNA]</scope>
    <source>
        <strain evidence="6">Ysfricsl-2016a</strain>
        <tissue evidence="6">Blood</tissue>
    </source>
</reference>
<organism evidence="6 7">
    <name type="scientific">Scophthalmus maximus</name>
    <name type="common">Turbot</name>
    <name type="synonym">Psetta maxima</name>
    <dbReference type="NCBI Taxonomy" id="52904"/>
    <lineage>
        <taxon>Eukaryota</taxon>
        <taxon>Metazoa</taxon>
        <taxon>Chordata</taxon>
        <taxon>Craniata</taxon>
        <taxon>Vertebrata</taxon>
        <taxon>Euteleostomi</taxon>
        <taxon>Actinopterygii</taxon>
        <taxon>Neopterygii</taxon>
        <taxon>Teleostei</taxon>
        <taxon>Neoteleostei</taxon>
        <taxon>Acanthomorphata</taxon>
        <taxon>Carangaria</taxon>
        <taxon>Pleuronectiformes</taxon>
        <taxon>Pleuronectoidei</taxon>
        <taxon>Scophthalmidae</taxon>
        <taxon>Scophthalmus</taxon>
    </lineage>
</organism>
<dbReference type="PANTHER" id="PTHR12952:SF1">
    <property type="entry name" value="TRANSMEMBRANE PROTEIN 244"/>
    <property type="match status" value="1"/>
</dbReference>
<dbReference type="GO" id="GO:0016020">
    <property type="term" value="C:membrane"/>
    <property type="evidence" value="ECO:0007669"/>
    <property type="project" value="UniProtKB-SubCell"/>
</dbReference>
<feature type="transmembrane region" description="Helical" evidence="5">
    <location>
        <begin position="164"/>
        <end position="186"/>
    </location>
</feature>
<evidence type="ECO:0000256" key="2">
    <source>
        <dbReference type="ARBA" id="ARBA00022692"/>
    </source>
</evidence>
<accession>A0A6A4RW21</accession>
<feature type="transmembrane region" description="Helical" evidence="5">
    <location>
        <begin position="193"/>
        <end position="212"/>
    </location>
</feature>
<evidence type="ECO:0000313" key="6">
    <source>
        <dbReference type="EMBL" id="KAF0023292.1"/>
    </source>
</evidence>
<dbReference type="AlphaFoldDB" id="A0A6A4RW21"/>